<comment type="caution">
    <text evidence="2">The sequence shown here is derived from an EMBL/GenBank/DDBJ whole genome shotgun (WGS) entry which is preliminary data.</text>
</comment>
<accession>A0AAN8A6F8</accession>
<dbReference type="GO" id="GO:0003723">
    <property type="term" value="F:RNA binding"/>
    <property type="evidence" value="ECO:0007669"/>
    <property type="project" value="InterPro"/>
</dbReference>
<protein>
    <recommendedName>
        <fullName evidence="1">A to I editase domain-containing protein</fullName>
    </recommendedName>
</protein>
<dbReference type="Pfam" id="PF02137">
    <property type="entry name" value="A_deamin"/>
    <property type="match status" value="2"/>
</dbReference>
<dbReference type="AlphaFoldDB" id="A0AAN8A6F8"/>
<sequence length="395" mass="43260">MSPLSESGPKEHKSDLTCAALATGMKCLPHAKLPLANGNVLHDWHAEILAIRAFNRWLLDECEELVRKGKEAESRWVAWRQEFKAENSCSAQATGHEHLVDPEATKDQCPGPDWQGQPFSIRDDVRIHLYVSDAPCGDASMELTMATQPDSAPWTSQPADGEMLGRGNFDRLGVVRRKPARPDAPATLSKSCSDKLAMKQCISLLSGPISLLIYPGNVYLESLVLPEGRYVPRAVERAFGAEGRMAGVIAAGKHWGGGYAFKPFMVQTTSRGFEYANAAISDATEAEAVVGSNISMLSTFSGRQEVIINGVLQGRKQTDPKGASCVSRRKIWEAINRIKSAADTAVSIKGPKETYAEFKASPRLRSREQVKHDVKTLALKGWKLNEGDADWMLEV</sequence>
<dbReference type="PROSITE" id="PS50141">
    <property type="entry name" value="A_DEAMIN_EDITASE"/>
    <property type="match status" value="1"/>
</dbReference>
<dbReference type="Proteomes" id="UP001310594">
    <property type="component" value="Unassembled WGS sequence"/>
</dbReference>
<reference evidence="2" key="1">
    <citation type="submission" date="2023-08" db="EMBL/GenBank/DDBJ databases">
        <title>Black Yeasts Isolated from many extreme environments.</title>
        <authorList>
            <person name="Coleine C."/>
            <person name="Stajich J.E."/>
            <person name="Selbmann L."/>
        </authorList>
    </citation>
    <scope>NUCLEOTIDE SEQUENCE</scope>
    <source>
        <strain evidence="2">CCFEE 5810</strain>
    </source>
</reference>
<organism evidence="2 3">
    <name type="scientific">Elasticomyces elasticus</name>
    <dbReference type="NCBI Taxonomy" id="574655"/>
    <lineage>
        <taxon>Eukaryota</taxon>
        <taxon>Fungi</taxon>
        <taxon>Dikarya</taxon>
        <taxon>Ascomycota</taxon>
        <taxon>Pezizomycotina</taxon>
        <taxon>Dothideomycetes</taxon>
        <taxon>Dothideomycetidae</taxon>
        <taxon>Mycosphaerellales</taxon>
        <taxon>Teratosphaeriaceae</taxon>
        <taxon>Elasticomyces</taxon>
    </lineage>
</organism>
<proteinExistence type="predicted"/>
<dbReference type="GO" id="GO:0002100">
    <property type="term" value="P:tRNA wobble adenosine to inosine editing"/>
    <property type="evidence" value="ECO:0007669"/>
    <property type="project" value="InterPro"/>
</dbReference>
<gene>
    <name evidence="2" type="ORF">LTR97_000271</name>
</gene>
<dbReference type="GO" id="GO:0043829">
    <property type="term" value="F:tRNA-specific adenosine-37 deaminase activity"/>
    <property type="evidence" value="ECO:0007669"/>
    <property type="project" value="TreeGrafter"/>
</dbReference>
<evidence type="ECO:0000313" key="3">
    <source>
        <dbReference type="Proteomes" id="UP001310594"/>
    </source>
</evidence>
<evidence type="ECO:0000313" key="2">
    <source>
        <dbReference type="EMBL" id="KAK5707733.1"/>
    </source>
</evidence>
<dbReference type="PANTHER" id="PTHR47803:SF1">
    <property type="entry name" value="TRNA-SPECIFIC ADENOSINE DEAMINASE 1"/>
    <property type="match status" value="1"/>
</dbReference>
<evidence type="ECO:0000259" key="1">
    <source>
        <dbReference type="PROSITE" id="PS50141"/>
    </source>
</evidence>
<dbReference type="PANTHER" id="PTHR47803">
    <property type="entry name" value="TRNA-SPECIFIC ADENOSINE DEAMINASE 1"/>
    <property type="match status" value="1"/>
</dbReference>
<dbReference type="EMBL" id="JAVRQU010000001">
    <property type="protein sequence ID" value="KAK5707733.1"/>
    <property type="molecule type" value="Genomic_DNA"/>
</dbReference>
<feature type="domain" description="A to I editase" evidence="1">
    <location>
        <begin position="20"/>
        <end position="363"/>
    </location>
</feature>
<dbReference type="InterPro" id="IPR042935">
    <property type="entry name" value="Tad1"/>
</dbReference>
<dbReference type="InterPro" id="IPR002466">
    <property type="entry name" value="A_deamin"/>
</dbReference>
<name>A0AAN8A6F8_9PEZI</name>
<dbReference type="SMART" id="SM00552">
    <property type="entry name" value="ADEAMc"/>
    <property type="match status" value="1"/>
</dbReference>